<feature type="transmembrane region" description="Helical" evidence="8">
    <location>
        <begin position="70"/>
        <end position="88"/>
    </location>
</feature>
<accession>A0A1H4C4C7</accession>
<keyword evidence="7 8" id="KW-0472">Membrane</keyword>
<comment type="similarity">
    <text evidence="2">Belongs to the MreD family.</text>
</comment>
<evidence type="ECO:0000256" key="1">
    <source>
        <dbReference type="ARBA" id="ARBA00004651"/>
    </source>
</evidence>
<dbReference type="EMBL" id="FNQN01000007">
    <property type="protein sequence ID" value="SEA55226.1"/>
    <property type="molecule type" value="Genomic_DNA"/>
</dbReference>
<dbReference type="RefSeq" id="WP_092348836.1">
    <property type="nucleotide sequence ID" value="NZ_FNQN01000007.1"/>
</dbReference>
<keyword evidence="4 8" id="KW-0812">Transmembrane</keyword>
<evidence type="ECO:0000256" key="8">
    <source>
        <dbReference type="SAM" id="Phobius"/>
    </source>
</evidence>
<reference evidence="9 10" key="1">
    <citation type="submission" date="2016-10" db="EMBL/GenBank/DDBJ databases">
        <authorList>
            <person name="de Groot N.N."/>
        </authorList>
    </citation>
    <scope>NUCLEOTIDE SEQUENCE [LARGE SCALE GENOMIC DNA]</scope>
    <source>
        <strain evidence="9 10">DSM 7343</strain>
    </source>
</reference>
<keyword evidence="3" id="KW-1003">Cell membrane</keyword>
<evidence type="ECO:0000256" key="5">
    <source>
        <dbReference type="ARBA" id="ARBA00022960"/>
    </source>
</evidence>
<dbReference type="GO" id="GO:0008360">
    <property type="term" value="P:regulation of cell shape"/>
    <property type="evidence" value="ECO:0007669"/>
    <property type="project" value="UniProtKB-KW"/>
</dbReference>
<dbReference type="InterPro" id="IPR007227">
    <property type="entry name" value="Cell_shape_determining_MreD"/>
</dbReference>
<comment type="subcellular location">
    <subcellularLocation>
        <location evidence="1">Cell membrane</location>
        <topology evidence="1">Multi-pass membrane protein</topology>
    </subcellularLocation>
</comment>
<protein>
    <submittedName>
        <fullName evidence="9">Rod shape-determining protein MreD</fullName>
    </submittedName>
</protein>
<evidence type="ECO:0000256" key="3">
    <source>
        <dbReference type="ARBA" id="ARBA00022475"/>
    </source>
</evidence>
<keyword evidence="6 8" id="KW-1133">Transmembrane helix</keyword>
<name>A0A1H4C4C7_9BACT</name>
<evidence type="ECO:0000313" key="9">
    <source>
        <dbReference type="EMBL" id="SEA55226.1"/>
    </source>
</evidence>
<proteinExistence type="inferred from homology"/>
<dbReference type="NCBIfam" id="TIGR03426">
    <property type="entry name" value="shape_MreD"/>
    <property type="match status" value="1"/>
</dbReference>
<sequence length="178" mass="19543">MRGFFLFLFTGVLFALLQSSVLPLFFSPNWRPNLILILILYLGLSENLSRALIAGLLLGAIQDSFCGATLGLYLSVYLIIILLTRLLSDQLNVESPPLLLLLIAGGTLLQNFLVGFYLTIFAATAPVLHILLAAIPQQLMANMLSASILLTLLLRFQRLFGYRSGLAGLMYQSKLHGS</sequence>
<keyword evidence="5" id="KW-0133">Cell shape</keyword>
<evidence type="ECO:0000256" key="4">
    <source>
        <dbReference type="ARBA" id="ARBA00022692"/>
    </source>
</evidence>
<organism evidence="9 10">
    <name type="scientific">Desulfuromusa kysingii</name>
    <dbReference type="NCBI Taxonomy" id="37625"/>
    <lineage>
        <taxon>Bacteria</taxon>
        <taxon>Pseudomonadati</taxon>
        <taxon>Thermodesulfobacteriota</taxon>
        <taxon>Desulfuromonadia</taxon>
        <taxon>Desulfuromonadales</taxon>
        <taxon>Geopsychrobacteraceae</taxon>
        <taxon>Desulfuromusa</taxon>
    </lineage>
</organism>
<dbReference type="AlphaFoldDB" id="A0A1H4C4C7"/>
<dbReference type="STRING" id="37625.SAMN05660420_02424"/>
<dbReference type="GO" id="GO:0005886">
    <property type="term" value="C:plasma membrane"/>
    <property type="evidence" value="ECO:0007669"/>
    <property type="project" value="UniProtKB-SubCell"/>
</dbReference>
<dbReference type="Pfam" id="PF04093">
    <property type="entry name" value="MreD"/>
    <property type="match status" value="1"/>
</dbReference>
<feature type="transmembrane region" description="Helical" evidence="8">
    <location>
        <begin position="139"/>
        <end position="156"/>
    </location>
</feature>
<feature type="transmembrane region" description="Helical" evidence="8">
    <location>
        <begin position="108"/>
        <end position="132"/>
    </location>
</feature>
<evidence type="ECO:0000256" key="7">
    <source>
        <dbReference type="ARBA" id="ARBA00023136"/>
    </source>
</evidence>
<evidence type="ECO:0000313" key="10">
    <source>
        <dbReference type="Proteomes" id="UP000199409"/>
    </source>
</evidence>
<dbReference type="OrthoDB" id="5396846at2"/>
<keyword evidence="10" id="KW-1185">Reference proteome</keyword>
<dbReference type="Proteomes" id="UP000199409">
    <property type="component" value="Unassembled WGS sequence"/>
</dbReference>
<feature type="transmembrane region" description="Helical" evidence="8">
    <location>
        <begin position="35"/>
        <end position="58"/>
    </location>
</feature>
<evidence type="ECO:0000256" key="2">
    <source>
        <dbReference type="ARBA" id="ARBA00007776"/>
    </source>
</evidence>
<evidence type="ECO:0000256" key="6">
    <source>
        <dbReference type="ARBA" id="ARBA00022989"/>
    </source>
</evidence>
<gene>
    <name evidence="9" type="ORF">SAMN05660420_02424</name>
</gene>